<evidence type="ECO:0000313" key="2">
    <source>
        <dbReference type="EMBL" id="VEN34784.1"/>
    </source>
</evidence>
<reference evidence="2 3" key="1">
    <citation type="submission" date="2019-01" db="EMBL/GenBank/DDBJ databases">
        <authorList>
            <person name="Sayadi A."/>
        </authorList>
    </citation>
    <scope>NUCLEOTIDE SEQUENCE [LARGE SCALE GENOMIC DNA]</scope>
</reference>
<dbReference type="AlphaFoldDB" id="A0A653BHM3"/>
<keyword evidence="1" id="KW-0812">Transmembrane</keyword>
<dbReference type="EMBL" id="CAACVG010000981">
    <property type="protein sequence ID" value="VEN34784.1"/>
    <property type="molecule type" value="Genomic_DNA"/>
</dbReference>
<dbReference type="Proteomes" id="UP000410492">
    <property type="component" value="Unassembled WGS sequence"/>
</dbReference>
<keyword evidence="3" id="KW-1185">Reference proteome</keyword>
<name>A0A653BHM3_CALMS</name>
<organism evidence="2 3">
    <name type="scientific">Callosobruchus maculatus</name>
    <name type="common">Southern cowpea weevil</name>
    <name type="synonym">Pulse bruchid</name>
    <dbReference type="NCBI Taxonomy" id="64391"/>
    <lineage>
        <taxon>Eukaryota</taxon>
        <taxon>Metazoa</taxon>
        <taxon>Ecdysozoa</taxon>
        <taxon>Arthropoda</taxon>
        <taxon>Hexapoda</taxon>
        <taxon>Insecta</taxon>
        <taxon>Pterygota</taxon>
        <taxon>Neoptera</taxon>
        <taxon>Endopterygota</taxon>
        <taxon>Coleoptera</taxon>
        <taxon>Polyphaga</taxon>
        <taxon>Cucujiformia</taxon>
        <taxon>Chrysomeloidea</taxon>
        <taxon>Chrysomelidae</taxon>
        <taxon>Bruchinae</taxon>
        <taxon>Bruchini</taxon>
        <taxon>Callosobruchus</taxon>
    </lineage>
</organism>
<keyword evidence="1" id="KW-0472">Membrane</keyword>
<accession>A0A653BHM3</accession>
<evidence type="ECO:0000256" key="1">
    <source>
        <dbReference type="SAM" id="Phobius"/>
    </source>
</evidence>
<gene>
    <name evidence="2" type="ORF">CALMAC_LOCUS868</name>
</gene>
<feature type="transmembrane region" description="Helical" evidence="1">
    <location>
        <begin position="12"/>
        <end position="36"/>
    </location>
</feature>
<proteinExistence type="predicted"/>
<sequence>QSFIEISFKRKLITNSFEILLNLSLCLLFLFVFSFLNIETSTYYCSRPKGRSENWERHLVPV</sequence>
<feature type="non-terminal residue" evidence="2">
    <location>
        <position position="1"/>
    </location>
</feature>
<protein>
    <submittedName>
        <fullName evidence="2">Uncharacterized protein</fullName>
    </submittedName>
</protein>
<keyword evidence="1" id="KW-1133">Transmembrane helix</keyword>
<evidence type="ECO:0000313" key="3">
    <source>
        <dbReference type="Proteomes" id="UP000410492"/>
    </source>
</evidence>